<comment type="similarity">
    <text evidence="6">Belongs to the TRAPP small subunits family. BET5 subfamily.</text>
</comment>
<proteinExistence type="inferred from homology"/>
<dbReference type="Proteomes" id="UP000261480">
    <property type="component" value="Unplaced"/>
</dbReference>
<dbReference type="KEGG" id="pmei:106933615"/>
<evidence type="ECO:0000256" key="5">
    <source>
        <dbReference type="ARBA" id="ARBA00023034"/>
    </source>
</evidence>
<dbReference type="GO" id="GO:0005794">
    <property type="term" value="C:Golgi apparatus"/>
    <property type="evidence" value="ECO:0007669"/>
    <property type="project" value="UniProtKB-SubCell"/>
</dbReference>
<protein>
    <recommendedName>
        <fullName evidence="8">Trafficking protein particle complex subunit</fullName>
    </recommendedName>
</protein>
<comment type="subcellular location">
    <subcellularLocation>
        <location evidence="8">Endoplasmic reticulum</location>
    </subcellularLocation>
    <subcellularLocation>
        <location evidence="8">Golgi apparatus</location>
        <location evidence="8">cis-Golgi network</location>
    </subcellularLocation>
</comment>
<dbReference type="SUPFAM" id="SSF64356">
    <property type="entry name" value="SNARE-like"/>
    <property type="match status" value="1"/>
</dbReference>
<reference evidence="9" key="1">
    <citation type="submission" date="2025-05" db="UniProtKB">
        <authorList>
            <consortium name="Ensembl"/>
        </authorList>
    </citation>
    <scope>IDENTIFICATION</scope>
</reference>
<dbReference type="FunFam" id="3.30.450.70:FF:000004">
    <property type="entry name" value="Trafficking protein particle complex 1"/>
    <property type="match status" value="1"/>
</dbReference>
<dbReference type="OrthoDB" id="246406at2759"/>
<keyword evidence="4 8" id="KW-0931">ER-Golgi transport</keyword>
<dbReference type="SMART" id="SM01399">
    <property type="entry name" value="Sybindin"/>
    <property type="match status" value="1"/>
</dbReference>
<dbReference type="Ensembl" id="ENSPMET00000011726.1">
    <property type="protein sequence ID" value="ENSPMEP00000002913.1"/>
    <property type="gene ID" value="ENSPMEG00000003996.1"/>
</dbReference>
<dbReference type="STRING" id="48701.ENSPMEP00000002916"/>
<comment type="function">
    <text evidence="1">May play a role in vesicular transport from endoplasmic reticulum to Golgi.</text>
</comment>
<evidence type="ECO:0000256" key="7">
    <source>
        <dbReference type="ARBA" id="ARBA00062874"/>
    </source>
</evidence>
<comment type="subunit">
    <text evidence="7">Part of the multisubunit transport protein particle (TRAPP) complex. The heterodimer TRAPPC6B-TRAPPC3 interacts with TRAPPC1 likely providing a core for TRAPP complex formation.</text>
</comment>
<dbReference type="Gene3D" id="3.30.450.70">
    <property type="match status" value="1"/>
</dbReference>
<evidence type="ECO:0000313" key="10">
    <source>
        <dbReference type="Proteomes" id="UP000261480"/>
    </source>
</evidence>
<dbReference type="CDD" id="cd14855">
    <property type="entry name" value="TRAPPC1_MUM2"/>
    <property type="match status" value="1"/>
</dbReference>
<sequence length="154" mass="18173">MTVHNLYIFDRNGSCLFYNEWNRKKQAGISTDEEFKLMYGMLFSIRSFVSKMSPQDMKDGFLSFQTSKYRLHYYETASGLKFVMNTDLSVSNARDTLQHIYSNLYVDLVVKNPLVPSCQPLDSELFGTRLDSFIRSLPYYSPTLPDPFWFWSWF</sequence>
<keyword evidence="3 8" id="KW-0256">Endoplasmic reticulum</keyword>
<evidence type="ECO:0000256" key="1">
    <source>
        <dbReference type="ARBA" id="ARBA00002910"/>
    </source>
</evidence>
<accession>A0A3B3WJC4</accession>
<evidence type="ECO:0000313" key="9">
    <source>
        <dbReference type="Ensembl" id="ENSPMEP00000002913.1"/>
    </source>
</evidence>
<dbReference type="GO" id="GO:0030008">
    <property type="term" value="C:TRAPP complex"/>
    <property type="evidence" value="ECO:0007669"/>
    <property type="project" value="UniProtKB-UniRule"/>
</dbReference>
<dbReference type="GO" id="GO:0006888">
    <property type="term" value="P:endoplasmic reticulum to Golgi vesicle-mediated transport"/>
    <property type="evidence" value="ECO:0007669"/>
    <property type="project" value="UniProtKB-UniRule"/>
</dbReference>
<keyword evidence="5 8" id="KW-0333">Golgi apparatus</keyword>
<dbReference type="PANTHER" id="PTHR23249:SF16">
    <property type="entry name" value="TRAFFICKING PROTEIN PARTICLE COMPLEX SUBUNIT 1"/>
    <property type="match status" value="1"/>
</dbReference>
<dbReference type="CTD" id="58485"/>
<dbReference type="InterPro" id="IPR007233">
    <property type="entry name" value="TRAPPC"/>
</dbReference>
<evidence type="ECO:0000256" key="2">
    <source>
        <dbReference type="ARBA" id="ARBA00022448"/>
    </source>
</evidence>
<evidence type="ECO:0000256" key="3">
    <source>
        <dbReference type="ARBA" id="ARBA00022824"/>
    </source>
</evidence>
<dbReference type="Ensembl" id="ENSPMET00000011721.1">
    <property type="protein sequence ID" value="ENSPMEP00000002916.1"/>
    <property type="gene ID" value="ENSPMEG00000003996.1"/>
</dbReference>
<dbReference type="GO" id="GO:0005783">
    <property type="term" value="C:endoplasmic reticulum"/>
    <property type="evidence" value="ECO:0007669"/>
    <property type="project" value="UniProtKB-SubCell"/>
</dbReference>
<dbReference type="Pfam" id="PF04099">
    <property type="entry name" value="Sybindin"/>
    <property type="match status" value="1"/>
</dbReference>
<dbReference type="PANTHER" id="PTHR23249">
    <property type="entry name" value="TRAFFICKING PROTEIN PARTICLE COMPLEX SUBUNIT"/>
    <property type="match status" value="1"/>
</dbReference>
<dbReference type="InterPro" id="IPR011012">
    <property type="entry name" value="Longin-like_dom_sf"/>
</dbReference>
<evidence type="ECO:0000256" key="6">
    <source>
        <dbReference type="ARBA" id="ARBA00038167"/>
    </source>
</evidence>
<dbReference type="GeneID" id="106933615"/>
<dbReference type="RefSeq" id="XP_014868468.1">
    <property type="nucleotide sequence ID" value="XM_015012982.1"/>
</dbReference>
<name>A0A3B3WJC4_9TELE</name>
<evidence type="ECO:0000256" key="4">
    <source>
        <dbReference type="ARBA" id="ARBA00022892"/>
    </source>
</evidence>
<keyword evidence="2 8" id="KW-0813">Transport</keyword>
<evidence type="ECO:0000256" key="8">
    <source>
        <dbReference type="RuleBase" id="RU366065"/>
    </source>
</evidence>
<keyword evidence="10" id="KW-1185">Reference proteome</keyword>
<dbReference type="AlphaFoldDB" id="A0A3B3WJC4"/>
<organism evidence="9 10">
    <name type="scientific">Poecilia mexicana</name>
    <dbReference type="NCBI Taxonomy" id="48701"/>
    <lineage>
        <taxon>Eukaryota</taxon>
        <taxon>Metazoa</taxon>
        <taxon>Chordata</taxon>
        <taxon>Craniata</taxon>
        <taxon>Vertebrata</taxon>
        <taxon>Euteleostomi</taxon>
        <taxon>Actinopterygii</taxon>
        <taxon>Neopterygii</taxon>
        <taxon>Teleostei</taxon>
        <taxon>Neoteleostei</taxon>
        <taxon>Acanthomorphata</taxon>
        <taxon>Ovalentaria</taxon>
        <taxon>Atherinomorphae</taxon>
        <taxon>Cyprinodontiformes</taxon>
        <taxon>Poeciliidae</taxon>
        <taxon>Poeciliinae</taxon>
        <taxon>Poecilia</taxon>
    </lineage>
</organism>